<name>A0ABX0T3J8_9MICO</name>
<accession>A0ABX0T3J8</accession>
<evidence type="ECO:0000256" key="1">
    <source>
        <dbReference type="ARBA" id="ARBA00006525"/>
    </source>
</evidence>
<dbReference type="EMBL" id="JAAOYO010000001">
    <property type="protein sequence ID" value="NII39488.1"/>
    <property type="molecule type" value="Genomic_DNA"/>
</dbReference>
<dbReference type="PANTHER" id="PTHR43022:SF1">
    <property type="entry name" value="PROTEIN SMF"/>
    <property type="match status" value="1"/>
</dbReference>
<reference evidence="4 5" key="1">
    <citation type="submission" date="2020-03" db="EMBL/GenBank/DDBJ databases">
        <title>Above-ground endophytic microbial communities from plants in different locations in the United States.</title>
        <authorList>
            <person name="Frank C."/>
        </authorList>
    </citation>
    <scope>NUCLEOTIDE SEQUENCE [LARGE SCALE GENOMIC DNA]</scope>
    <source>
        <strain evidence="4 5">WW7</strain>
    </source>
</reference>
<keyword evidence="5" id="KW-1185">Reference proteome</keyword>
<dbReference type="RefSeq" id="WP_166778698.1">
    <property type="nucleotide sequence ID" value="NZ_JAAOYO010000001.1"/>
</dbReference>
<dbReference type="Pfam" id="PF17782">
    <property type="entry name" value="WHD_DprA"/>
    <property type="match status" value="1"/>
</dbReference>
<feature type="domain" description="DprA winged helix" evidence="3">
    <location>
        <begin position="376"/>
        <end position="430"/>
    </location>
</feature>
<dbReference type="SUPFAM" id="SSF102405">
    <property type="entry name" value="MCP/YpsA-like"/>
    <property type="match status" value="1"/>
</dbReference>
<dbReference type="Pfam" id="PF02481">
    <property type="entry name" value="DNA_processg_A"/>
    <property type="match status" value="1"/>
</dbReference>
<dbReference type="NCBIfam" id="TIGR00732">
    <property type="entry name" value="dprA"/>
    <property type="match status" value="1"/>
</dbReference>
<dbReference type="InterPro" id="IPR041614">
    <property type="entry name" value="DprA_WH"/>
</dbReference>
<gene>
    <name evidence="4" type="ORF">E9228_000107</name>
</gene>
<dbReference type="Proteomes" id="UP001318300">
    <property type="component" value="Unassembled WGS sequence"/>
</dbReference>
<dbReference type="Gene3D" id="1.10.10.10">
    <property type="entry name" value="Winged helix-like DNA-binding domain superfamily/Winged helix DNA-binding domain"/>
    <property type="match status" value="1"/>
</dbReference>
<evidence type="ECO:0000259" key="3">
    <source>
        <dbReference type="Pfam" id="PF17782"/>
    </source>
</evidence>
<feature type="domain" description="Smf/DprA SLOG" evidence="2">
    <location>
        <begin position="146"/>
        <end position="351"/>
    </location>
</feature>
<comment type="similarity">
    <text evidence="1">Belongs to the DprA/Smf family.</text>
</comment>
<dbReference type="PANTHER" id="PTHR43022">
    <property type="entry name" value="PROTEIN SMF"/>
    <property type="match status" value="1"/>
</dbReference>
<proteinExistence type="inferred from homology"/>
<evidence type="ECO:0000313" key="5">
    <source>
        <dbReference type="Proteomes" id="UP001318300"/>
    </source>
</evidence>
<dbReference type="InterPro" id="IPR003488">
    <property type="entry name" value="DprA"/>
</dbReference>
<organism evidence="4 5">
    <name type="scientific">Curtobacterium salicis</name>
    <dbReference type="NCBI Taxonomy" id="1779862"/>
    <lineage>
        <taxon>Bacteria</taxon>
        <taxon>Bacillati</taxon>
        <taxon>Actinomycetota</taxon>
        <taxon>Actinomycetes</taxon>
        <taxon>Micrococcales</taxon>
        <taxon>Microbacteriaceae</taxon>
        <taxon>Curtobacterium</taxon>
    </lineage>
</organism>
<sequence length="434" mass="44219">MLRRLRADVAGRSSASADVEVLARVAWSTVVEPGDADAGELVGRLGASRAIRAALAALDAGPIELAEMLVGAGAGAGAGVGAGVGVGAGAASGPVVRALDEDDIRDRLVETTATALVPALQRWRPRLLRLDVDAVLSAASAVGCALLVPGDPDWPVGVDDLGPHAPLVLWRRGGSCAARRPSVAVVGSRANTILGAEAAAEITSASADAGCVVVSGGAHGIDAVAHRVAMAARTPTVAVLAGGVDQLYPAANTAMLRSVADQGALIAECPPGTRPSRWRFLARNRLIAAMSTTTVIVEAGARSGALNTANHAGHLGRPVFAVPGPYSSSASVGCHRLIADRRAEIVVQPHDPPDTAVRLWSGEPIVAGAEVPIAGARTDPDVLRVVDALDRRRAVPMDEIARRSGLSLVDTADALALAELQGLVRRHPAGWVNP</sequence>
<evidence type="ECO:0000313" key="4">
    <source>
        <dbReference type="EMBL" id="NII39488.1"/>
    </source>
</evidence>
<dbReference type="Gene3D" id="3.40.50.450">
    <property type="match status" value="1"/>
</dbReference>
<dbReference type="InterPro" id="IPR036388">
    <property type="entry name" value="WH-like_DNA-bd_sf"/>
</dbReference>
<protein>
    <submittedName>
        <fullName evidence="4">DNA processing protein</fullName>
    </submittedName>
</protein>
<dbReference type="InterPro" id="IPR057666">
    <property type="entry name" value="DrpA_SLOG"/>
</dbReference>
<comment type="caution">
    <text evidence="4">The sequence shown here is derived from an EMBL/GenBank/DDBJ whole genome shotgun (WGS) entry which is preliminary data.</text>
</comment>
<evidence type="ECO:0000259" key="2">
    <source>
        <dbReference type="Pfam" id="PF02481"/>
    </source>
</evidence>